<reference evidence="1 2" key="1">
    <citation type="journal article" date="2011" name="Front. Microbiol.">
        <title>Genomic signatures of strain selection and enhancement in Bacillus atrophaeus var. globigii, a historical biowarfare simulant.</title>
        <authorList>
            <person name="Gibbons H.S."/>
            <person name="Broomall S.M."/>
            <person name="McNew L.A."/>
            <person name="Daligault H."/>
            <person name="Chapman C."/>
            <person name="Bruce D."/>
            <person name="Karavis M."/>
            <person name="Krepps M."/>
            <person name="McGregor P.A."/>
            <person name="Hong C."/>
            <person name="Park K.H."/>
            <person name="Akmal A."/>
            <person name="Feldman A."/>
            <person name="Lin J.S."/>
            <person name="Chang W.E."/>
            <person name="Higgs B.W."/>
            <person name="Demirev P."/>
            <person name="Lindquist J."/>
            <person name="Liem A."/>
            <person name="Fochler E."/>
            <person name="Read T.D."/>
            <person name="Tapia R."/>
            <person name="Johnson S."/>
            <person name="Bishop-Lilly K.A."/>
            <person name="Detter C."/>
            <person name="Han C."/>
            <person name="Sozhamannan S."/>
            <person name="Rosenzweig C.N."/>
            <person name="Skowronski E.W."/>
        </authorList>
    </citation>
    <scope>NUCLEOTIDE SEQUENCE [LARGE SCALE GENOMIC DNA]</scope>
    <source>
        <strain evidence="1 2">CL-SP19</strain>
    </source>
</reference>
<evidence type="ECO:0000313" key="2">
    <source>
        <dbReference type="Proteomes" id="UP000287908"/>
    </source>
</evidence>
<dbReference type="EMBL" id="PIQF01000004">
    <property type="protein sequence ID" value="RUO73559.1"/>
    <property type="molecule type" value="Genomic_DNA"/>
</dbReference>
<proteinExistence type="predicted"/>
<sequence length="91" mass="10404">MANTDTISLQQLPSSEAELDSWVRQLTQAINAEIREHEVGADQYCWRLSIQGKHYLLFYSELCIAAWLEPLENLDNKVLHLLEAAGYVTKV</sequence>
<protein>
    <submittedName>
        <fullName evidence="1">DUF3630 domain-containing protein</fullName>
    </submittedName>
</protein>
<dbReference type="AlphaFoldDB" id="A0A432Z6W1"/>
<dbReference type="OrthoDB" id="6240828at2"/>
<keyword evidence="2" id="KW-1185">Reference proteome</keyword>
<dbReference type="InterPro" id="IPR022080">
    <property type="entry name" value="DUF3630"/>
</dbReference>
<dbReference type="Proteomes" id="UP000287908">
    <property type="component" value="Unassembled WGS sequence"/>
</dbReference>
<accession>A0A432Z6W1</accession>
<comment type="caution">
    <text evidence="1">The sequence shown here is derived from an EMBL/GenBank/DDBJ whole genome shotgun (WGS) entry which is preliminary data.</text>
</comment>
<dbReference type="RefSeq" id="WP_126785364.1">
    <property type="nucleotide sequence ID" value="NZ_PIQF01000004.1"/>
</dbReference>
<name>A0A432Z6W1_9GAMM</name>
<gene>
    <name evidence="1" type="ORF">CWI81_11055</name>
</gene>
<organism evidence="1 2">
    <name type="scientific">Idiomarina seosinensis</name>
    <dbReference type="NCBI Taxonomy" id="281739"/>
    <lineage>
        <taxon>Bacteria</taxon>
        <taxon>Pseudomonadati</taxon>
        <taxon>Pseudomonadota</taxon>
        <taxon>Gammaproteobacteria</taxon>
        <taxon>Alteromonadales</taxon>
        <taxon>Idiomarinaceae</taxon>
        <taxon>Idiomarina</taxon>
    </lineage>
</organism>
<evidence type="ECO:0000313" key="1">
    <source>
        <dbReference type="EMBL" id="RUO73559.1"/>
    </source>
</evidence>
<dbReference type="Pfam" id="PF12305">
    <property type="entry name" value="DUF3630"/>
    <property type="match status" value="1"/>
</dbReference>